<sequence>MLPSNERFFYGTLPSILVSEEDVILYRTCVSFLFFRPSSFSIELMNLSQWDYLKRQWQVWRGLINWTGHGNDPILGTFDWPEDVWENIIAVNSEAKKYKTAHLQHRDLMKKLFDGLSATGDFVWSLVMVSVPSTQQIEYVPLPDDMNVDDTEVPNAGVDYTWEGDVNPSYDVIPSYDVTISSIREPTPGSTSRSRTPVSQDTIGYDIIDNIGAVRAAEKVLLKPLGISQELEECIQNVWMVHGGDYWTIPCQILEHEYNGPLHVWNVNAHHDDDKEKPMKGPEEEHIEDFDEEIPKLIDIYELVGMGTPDHDYE</sequence>
<protein>
    <submittedName>
        <fullName evidence="1">Uncharacterized protein</fullName>
    </submittedName>
</protein>
<proteinExistence type="predicted"/>
<evidence type="ECO:0000313" key="1">
    <source>
        <dbReference type="EMBL" id="KAF6175916.1"/>
    </source>
</evidence>
<keyword evidence="2" id="KW-1185">Reference proteome</keyword>
<comment type="caution">
    <text evidence="1">The sequence shown here is derived from an EMBL/GenBank/DDBJ whole genome shotgun (WGS) entry which is preliminary data.</text>
</comment>
<gene>
    <name evidence="1" type="ORF">GIB67_003404</name>
</gene>
<dbReference type="Proteomes" id="UP000541444">
    <property type="component" value="Unassembled WGS sequence"/>
</dbReference>
<evidence type="ECO:0000313" key="2">
    <source>
        <dbReference type="Proteomes" id="UP000541444"/>
    </source>
</evidence>
<organism evidence="1 2">
    <name type="scientific">Kingdonia uniflora</name>
    <dbReference type="NCBI Taxonomy" id="39325"/>
    <lineage>
        <taxon>Eukaryota</taxon>
        <taxon>Viridiplantae</taxon>
        <taxon>Streptophyta</taxon>
        <taxon>Embryophyta</taxon>
        <taxon>Tracheophyta</taxon>
        <taxon>Spermatophyta</taxon>
        <taxon>Magnoliopsida</taxon>
        <taxon>Ranunculales</taxon>
        <taxon>Circaeasteraceae</taxon>
        <taxon>Kingdonia</taxon>
    </lineage>
</organism>
<name>A0A7J7P922_9MAGN</name>
<accession>A0A7J7P922</accession>
<reference evidence="1 2" key="1">
    <citation type="journal article" date="2020" name="IScience">
        <title>Genome Sequencing of the Endangered Kingdonia uniflora (Circaeasteraceae, Ranunculales) Reveals Potential Mechanisms of Evolutionary Specialization.</title>
        <authorList>
            <person name="Sun Y."/>
            <person name="Deng T."/>
            <person name="Zhang A."/>
            <person name="Moore M.J."/>
            <person name="Landis J.B."/>
            <person name="Lin N."/>
            <person name="Zhang H."/>
            <person name="Zhang X."/>
            <person name="Huang J."/>
            <person name="Zhang X."/>
            <person name="Sun H."/>
            <person name="Wang H."/>
        </authorList>
    </citation>
    <scope>NUCLEOTIDE SEQUENCE [LARGE SCALE GENOMIC DNA]</scope>
    <source>
        <strain evidence="1">TB1705</strain>
        <tissue evidence="1">Leaf</tissue>
    </source>
</reference>
<dbReference type="OrthoDB" id="76215at2759"/>
<dbReference type="AlphaFoldDB" id="A0A7J7P922"/>
<dbReference type="PANTHER" id="PTHR31704">
    <property type="entry name" value="MYB/SANT-LIKE DNA-BINDING DOMAIN PROTEIN-RELATED"/>
    <property type="match status" value="1"/>
</dbReference>
<dbReference type="PANTHER" id="PTHR31704:SF37">
    <property type="entry name" value="HEAT SHOCK PROTEIN"/>
    <property type="match status" value="1"/>
</dbReference>
<dbReference type="EMBL" id="JACGCM010000140">
    <property type="protein sequence ID" value="KAF6175916.1"/>
    <property type="molecule type" value="Genomic_DNA"/>
</dbReference>